<sequence>MNTRHLRSAPLLLVAAGALALSFTGGAVAGGMITGADIKDGTVTTTDIGNHSLLTRDLTPGTVAALKGVTQVGIRTGSTPVAAGDPVHETLNCPHGRYLLSASAFWGTSNAAVQVAYAEALTGASFYSDPLPGDDTLQTQVICAKLG</sequence>
<dbReference type="EMBL" id="JBHSKD010000003">
    <property type="protein sequence ID" value="MFC5175533.1"/>
    <property type="molecule type" value="Genomic_DNA"/>
</dbReference>
<keyword evidence="3" id="KW-1185">Reference proteome</keyword>
<dbReference type="Proteomes" id="UP001596087">
    <property type="component" value="Unassembled WGS sequence"/>
</dbReference>
<feature type="chain" id="PRO_5046202915" evidence="1">
    <location>
        <begin position="30"/>
        <end position="147"/>
    </location>
</feature>
<keyword evidence="1" id="KW-0732">Signal</keyword>
<reference evidence="3" key="1">
    <citation type="journal article" date="2019" name="Int. J. Syst. Evol. Microbiol.">
        <title>The Global Catalogue of Microorganisms (GCM) 10K type strain sequencing project: providing services to taxonomists for standard genome sequencing and annotation.</title>
        <authorList>
            <consortium name="The Broad Institute Genomics Platform"/>
            <consortium name="The Broad Institute Genome Sequencing Center for Infectious Disease"/>
            <person name="Wu L."/>
            <person name="Ma J."/>
        </authorList>
    </citation>
    <scope>NUCLEOTIDE SEQUENCE [LARGE SCALE GENOMIC DNA]</scope>
    <source>
        <strain evidence="3">DFY41</strain>
    </source>
</reference>
<evidence type="ECO:0000313" key="2">
    <source>
        <dbReference type="EMBL" id="MFC5175533.1"/>
    </source>
</evidence>
<feature type="signal peptide" evidence="1">
    <location>
        <begin position="1"/>
        <end position="29"/>
    </location>
</feature>
<comment type="caution">
    <text evidence="2">The sequence shown here is derived from an EMBL/GenBank/DDBJ whole genome shotgun (WGS) entry which is preliminary data.</text>
</comment>
<protein>
    <submittedName>
        <fullName evidence="2">Uncharacterized protein</fullName>
    </submittedName>
</protein>
<evidence type="ECO:0000256" key="1">
    <source>
        <dbReference type="SAM" id="SignalP"/>
    </source>
</evidence>
<gene>
    <name evidence="2" type="ORF">ACFPGP_02535</name>
</gene>
<proteinExistence type="predicted"/>
<accession>A0ABW0BE47</accession>
<dbReference type="RefSeq" id="WP_378586458.1">
    <property type="nucleotide sequence ID" value="NZ_JBHSKD010000003.1"/>
</dbReference>
<evidence type="ECO:0000313" key="3">
    <source>
        <dbReference type="Proteomes" id="UP001596087"/>
    </source>
</evidence>
<name>A0ABW0BE47_9ACTN</name>
<organism evidence="2 3">
    <name type="scientific">Nocardioides taihuensis</name>
    <dbReference type="NCBI Taxonomy" id="1835606"/>
    <lineage>
        <taxon>Bacteria</taxon>
        <taxon>Bacillati</taxon>
        <taxon>Actinomycetota</taxon>
        <taxon>Actinomycetes</taxon>
        <taxon>Propionibacteriales</taxon>
        <taxon>Nocardioidaceae</taxon>
        <taxon>Nocardioides</taxon>
    </lineage>
</organism>